<dbReference type="InterPro" id="IPR004107">
    <property type="entry name" value="Integrase_SAM-like_N"/>
</dbReference>
<feature type="non-terminal residue" evidence="3">
    <location>
        <position position="130"/>
    </location>
</feature>
<dbReference type="AlphaFoldDB" id="T1CI11"/>
<reference evidence="3" key="1">
    <citation type="submission" date="2013-08" db="EMBL/GenBank/DDBJ databases">
        <authorList>
            <person name="Mendez C."/>
            <person name="Richter M."/>
            <person name="Ferrer M."/>
            <person name="Sanchez J."/>
        </authorList>
    </citation>
    <scope>NUCLEOTIDE SEQUENCE</scope>
</reference>
<keyword evidence="1" id="KW-0238">DNA-binding</keyword>
<dbReference type="PROSITE" id="PS51900">
    <property type="entry name" value="CB"/>
    <property type="match status" value="1"/>
</dbReference>
<evidence type="ECO:0000256" key="1">
    <source>
        <dbReference type="ARBA" id="ARBA00023125"/>
    </source>
</evidence>
<dbReference type="InterPro" id="IPR010998">
    <property type="entry name" value="Integrase_recombinase_N"/>
</dbReference>
<dbReference type="GO" id="GO:0015074">
    <property type="term" value="P:DNA integration"/>
    <property type="evidence" value="ECO:0007669"/>
    <property type="project" value="InterPro"/>
</dbReference>
<accession>T1CI11</accession>
<proteinExistence type="predicted"/>
<name>T1CI11_9ZZZZ</name>
<evidence type="ECO:0000259" key="2">
    <source>
        <dbReference type="PROSITE" id="PS51900"/>
    </source>
</evidence>
<sequence>MGTVDIESTQRDRSGLQAAEESYAAALKRAPLSANTRRAYAGRVAGFLAWLAGADTDGAESLADPHARDFAVRDYKAHLKAARHAPASVNAALAAVDHFYDQLGLGPAKARREALPQAAPRALEPADQRL</sequence>
<evidence type="ECO:0000313" key="3">
    <source>
        <dbReference type="EMBL" id="EQD67010.1"/>
    </source>
</evidence>
<dbReference type="Pfam" id="PF02899">
    <property type="entry name" value="Phage_int_SAM_1"/>
    <property type="match status" value="1"/>
</dbReference>
<dbReference type="InterPro" id="IPR044068">
    <property type="entry name" value="CB"/>
</dbReference>
<reference evidence="3" key="2">
    <citation type="journal article" date="2014" name="ISME J.">
        <title>Microbial stratification in low pH oxic and suboxic macroscopic growths along an acid mine drainage.</title>
        <authorList>
            <person name="Mendez-Garcia C."/>
            <person name="Mesa V."/>
            <person name="Sprenger R.R."/>
            <person name="Richter M."/>
            <person name="Diez M.S."/>
            <person name="Solano J."/>
            <person name="Bargiela R."/>
            <person name="Golyshina O.V."/>
            <person name="Manteca A."/>
            <person name="Ramos J.L."/>
            <person name="Gallego J.R."/>
            <person name="Llorente I."/>
            <person name="Martins Dos Santos V.A."/>
            <person name="Jensen O.N."/>
            <person name="Pelaez A.I."/>
            <person name="Sanchez J."/>
            <person name="Ferrer M."/>
        </authorList>
    </citation>
    <scope>NUCLEOTIDE SEQUENCE</scope>
</reference>
<comment type="caution">
    <text evidence="3">The sequence shown here is derived from an EMBL/GenBank/DDBJ whole genome shotgun (WGS) entry which is preliminary data.</text>
</comment>
<protein>
    <submittedName>
        <fullName evidence="3">Phage integrase family protein</fullName>
    </submittedName>
</protein>
<dbReference type="Gene3D" id="1.10.150.130">
    <property type="match status" value="1"/>
</dbReference>
<dbReference type="GO" id="GO:0003677">
    <property type="term" value="F:DNA binding"/>
    <property type="evidence" value="ECO:0007669"/>
    <property type="project" value="UniProtKB-KW"/>
</dbReference>
<dbReference type="SUPFAM" id="SSF47823">
    <property type="entry name" value="lambda integrase-like, N-terminal domain"/>
    <property type="match status" value="1"/>
</dbReference>
<feature type="domain" description="Core-binding (CB)" evidence="2">
    <location>
        <begin position="14"/>
        <end position="104"/>
    </location>
</feature>
<organism evidence="3">
    <name type="scientific">mine drainage metagenome</name>
    <dbReference type="NCBI Taxonomy" id="410659"/>
    <lineage>
        <taxon>unclassified sequences</taxon>
        <taxon>metagenomes</taxon>
        <taxon>ecological metagenomes</taxon>
    </lineage>
</organism>
<dbReference type="EMBL" id="AUZZ01000690">
    <property type="protein sequence ID" value="EQD67010.1"/>
    <property type="molecule type" value="Genomic_DNA"/>
</dbReference>
<gene>
    <name evidence="3" type="ORF">B2A_00898</name>
</gene>